<dbReference type="RefSeq" id="WP_193906266.1">
    <property type="nucleotide sequence ID" value="NZ_PRDL01000001.1"/>
</dbReference>
<evidence type="ECO:0000256" key="1">
    <source>
        <dbReference type="ARBA" id="ARBA00023015"/>
    </source>
</evidence>
<evidence type="ECO:0000256" key="4">
    <source>
        <dbReference type="PROSITE-ProRule" id="PRU00335"/>
    </source>
</evidence>
<dbReference type="SUPFAM" id="SSF48498">
    <property type="entry name" value="Tetracyclin repressor-like, C-terminal domain"/>
    <property type="match status" value="1"/>
</dbReference>
<dbReference type="PANTHER" id="PTHR30055">
    <property type="entry name" value="HTH-TYPE TRANSCRIPTIONAL REGULATOR RUTR"/>
    <property type="match status" value="1"/>
</dbReference>
<dbReference type="GO" id="GO:0003700">
    <property type="term" value="F:DNA-binding transcription factor activity"/>
    <property type="evidence" value="ECO:0007669"/>
    <property type="project" value="TreeGrafter"/>
</dbReference>
<name>A0A928UZV3_9GAMM</name>
<evidence type="ECO:0000313" key="7">
    <source>
        <dbReference type="Proteomes" id="UP000652567"/>
    </source>
</evidence>
<evidence type="ECO:0000256" key="3">
    <source>
        <dbReference type="ARBA" id="ARBA00023163"/>
    </source>
</evidence>
<dbReference type="InterPro" id="IPR009057">
    <property type="entry name" value="Homeodomain-like_sf"/>
</dbReference>
<reference evidence="6" key="1">
    <citation type="submission" date="2018-07" db="EMBL/GenBank/DDBJ databases">
        <title>Genome assembly of strain Ka43.</title>
        <authorList>
            <person name="Kukolya J."/>
            <person name="Nagy I."/>
            <person name="Horvath B."/>
            <person name="Toth A."/>
        </authorList>
    </citation>
    <scope>NUCLEOTIDE SEQUENCE</scope>
    <source>
        <strain evidence="6">KB43</strain>
    </source>
</reference>
<dbReference type="PROSITE" id="PS50977">
    <property type="entry name" value="HTH_TETR_2"/>
    <property type="match status" value="1"/>
</dbReference>
<protein>
    <submittedName>
        <fullName evidence="6">TetR family transcriptional regulator</fullName>
    </submittedName>
</protein>
<keyword evidence="7" id="KW-1185">Reference proteome</keyword>
<sequence length="209" mass="24080">MARKTREESEKTRQSILDAAESVFLARGLATATMADIADAAGMSRGAVYGHYKNKQEVAMAMCHRGFQEIIDTLPPFKAPWCEQIIELLQLFLRRSATCSSSERVLEILYIKMEEHEENCALFRLRDVFEKRWNHTSRKLLQQAVKNGELPAGLDLDMANASLLSLYHGISCTQIWRHPVDKIDWDMIDRQLRAWSNTLRHCPEFIRKA</sequence>
<evidence type="ECO:0000259" key="5">
    <source>
        <dbReference type="PROSITE" id="PS50977"/>
    </source>
</evidence>
<accession>A0A928UZV3</accession>
<feature type="DNA-binding region" description="H-T-H motif" evidence="4">
    <location>
        <begin position="33"/>
        <end position="52"/>
    </location>
</feature>
<comment type="caution">
    <text evidence="6">The sequence shown here is derived from an EMBL/GenBank/DDBJ whole genome shotgun (WGS) entry which is preliminary data.</text>
</comment>
<dbReference type="InterPro" id="IPR001647">
    <property type="entry name" value="HTH_TetR"/>
</dbReference>
<dbReference type="Pfam" id="PF00440">
    <property type="entry name" value="TetR_N"/>
    <property type="match status" value="1"/>
</dbReference>
<dbReference type="PANTHER" id="PTHR30055:SF240">
    <property type="entry name" value="HTH-TYPE TRANSCRIPTIONAL REGULATOR ACRR"/>
    <property type="match status" value="1"/>
</dbReference>
<keyword evidence="1" id="KW-0805">Transcription regulation</keyword>
<dbReference type="AlphaFoldDB" id="A0A928UZV3"/>
<feature type="domain" description="HTH tetR-type" evidence="5">
    <location>
        <begin position="10"/>
        <end position="70"/>
    </location>
</feature>
<evidence type="ECO:0000256" key="2">
    <source>
        <dbReference type="ARBA" id="ARBA00023125"/>
    </source>
</evidence>
<gene>
    <name evidence="6" type="ORF">C4F51_00765</name>
</gene>
<dbReference type="Gene3D" id="1.10.357.10">
    <property type="entry name" value="Tetracycline Repressor, domain 2"/>
    <property type="match status" value="1"/>
</dbReference>
<organism evidence="6 7">
    <name type="scientific">Cellvibrio polysaccharolyticus</name>
    <dbReference type="NCBI Taxonomy" id="2082724"/>
    <lineage>
        <taxon>Bacteria</taxon>
        <taxon>Pseudomonadati</taxon>
        <taxon>Pseudomonadota</taxon>
        <taxon>Gammaproteobacteria</taxon>
        <taxon>Cellvibrionales</taxon>
        <taxon>Cellvibrionaceae</taxon>
        <taxon>Cellvibrio</taxon>
    </lineage>
</organism>
<proteinExistence type="predicted"/>
<dbReference type="InterPro" id="IPR050109">
    <property type="entry name" value="HTH-type_TetR-like_transc_reg"/>
</dbReference>
<dbReference type="PRINTS" id="PR00455">
    <property type="entry name" value="HTHTETR"/>
</dbReference>
<dbReference type="SUPFAM" id="SSF46689">
    <property type="entry name" value="Homeodomain-like"/>
    <property type="match status" value="1"/>
</dbReference>
<keyword evidence="2 4" id="KW-0238">DNA-binding</keyword>
<dbReference type="InterPro" id="IPR036271">
    <property type="entry name" value="Tet_transcr_reg_TetR-rel_C_sf"/>
</dbReference>
<dbReference type="EMBL" id="PRDL01000001">
    <property type="protein sequence ID" value="MBE8715717.1"/>
    <property type="molecule type" value="Genomic_DNA"/>
</dbReference>
<keyword evidence="3" id="KW-0804">Transcription</keyword>
<dbReference type="GO" id="GO:0000976">
    <property type="term" value="F:transcription cis-regulatory region binding"/>
    <property type="evidence" value="ECO:0007669"/>
    <property type="project" value="TreeGrafter"/>
</dbReference>
<dbReference type="Proteomes" id="UP000652567">
    <property type="component" value="Unassembled WGS sequence"/>
</dbReference>
<evidence type="ECO:0000313" key="6">
    <source>
        <dbReference type="EMBL" id="MBE8715717.1"/>
    </source>
</evidence>